<dbReference type="PANTHER" id="PTHR43792">
    <property type="entry name" value="GNAT FAMILY, PUTATIVE (AFU_ORTHOLOGUE AFUA_3G00765)-RELATED-RELATED"/>
    <property type="match status" value="1"/>
</dbReference>
<keyword evidence="6" id="KW-1185">Reference proteome</keyword>
<dbReference type="AlphaFoldDB" id="A0A554NEE1"/>
<sequence length="186" mass="20554">MPGPVFLETERLELRTVEEEDADLVQEGRMNPEIRRYITSFRAPRSHAAVAEEVPADDGVHLFVVPRAGEHGGRSVGRAALDHVDETDGWANISFWLFPEAQGSGYATEAAAHLVAFGFRERGLRRITANAVAPNEGSIAVLGRLGFTHEGTQREKTMVDGEYVDLELYGLLRREWPGVDAVLDID</sequence>
<dbReference type="Gene3D" id="3.40.630.30">
    <property type="match status" value="1"/>
</dbReference>
<evidence type="ECO:0000313" key="5">
    <source>
        <dbReference type="EMBL" id="TSD15753.1"/>
    </source>
</evidence>
<dbReference type="PROSITE" id="PS51186">
    <property type="entry name" value="GNAT"/>
    <property type="match status" value="1"/>
</dbReference>
<organism evidence="5 6">
    <name type="scientific">Haloglomus irregulare</name>
    <dbReference type="NCBI Taxonomy" id="2234134"/>
    <lineage>
        <taxon>Archaea</taxon>
        <taxon>Methanobacteriati</taxon>
        <taxon>Methanobacteriota</taxon>
        <taxon>Stenosarchaea group</taxon>
        <taxon>Halobacteria</taxon>
        <taxon>Halobacteriales</taxon>
        <taxon>Natronomonadaceae</taxon>
        <taxon>Haloglomus</taxon>
    </lineage>
</organism>
<proteinExistence type="inferred from homology"/>
<dbReference type="SUPFAM" id="SSF55729">
    <property type="entry name" value="Acyl-CoA N-acyltransferases (Nat)"/>
    <property type="match status" value="1"/>
</dbReference>
<evidence type="ECO:0000256" key="3">
    <source>
        <dbReference type="ARBA" id="ARBA00038502"/>
    </source>
</evidence>
<evidence type="ECO:0000313" key="6">
    <source>
        <dbReference type="Proteomes" id="UP000319894"/>
    </source>
</evidence>
<gene>
    <name evidence="5" type="ORF">DP107_00805</name>
</gene>
<feature type="domain" description="N-acetyltransferase" evidence="4">
    <location>
        <begin position="12"/>
        <end position="175"/>
    </location>
</feature>
<name>A0A554NEE1_9EURY</name>
<protein>
    <submittedName>
        <fullName evidence="5">N-acetyltransferase</fullName>
    </submittedName>
</protein>
<dbReference type="InterPro" id="IPR000182">
    <property type="entry name" value="GNAT_dom"/>
</dbReference>
<dbReference type="CDD" id="cd04301">
    <property type="entry name" value="NAT_SF"/>
    <property type="match status" value="1"/>
</dbReference>
<keyword evidence="2" id="KW-0012">Acyltransferase</keyword>
<accession>A0A554NEE1</accession>
<dbReference type="Proteomes" id="UP000319894">
    <property type="component" value="Unassembled WGS sequence"/>
</dbReference>
<dbReference type="EMBL" id="QMDX01000001">
    <property type="protein sequence ID" value="TSD15753.1"/>
    <property type="molecule type" value="Genomic_DNA"/>
</dbReference>
<dbReference type="InterPro" id="IPR051531">
    <property type="entry name" value="N-acetyltransferase"/>
</dbReference>
<keyword evidence="1 5" id="KW-0808">Transferase</keyword>
<dbReference type="GO" id="GO:0016747">
    <property type="term" value="F:acyltransferase activity, transferring groups other than amino-acyl groups"/>
    <property type="evidence" value="ECO:0007669"/>
    <property type="project" value="InterPro"/>
</dbReference>
<dbReference type="PANTHER" id="PTHR43792:SF8">
    <property type="entry name" value="[RIBOSOMAL PROTEIN US5]-ALANINE N-ACETYLTRANSFERASE"/>
    <property type="match status" value="1"/>
</dbReference>
<dbReference type="OrthoDB" id="120213at2157"/>
<evidence type="ECO:0000256" key="2">
    <source>
        <dbReference type="ARBA" id="ARBA00023315"/>
    </source>
</evidence>
<comment type="caution">
    <text evidence="5">The sequence shown here is derived from an EMBL/GenBank/DDBJ whole genome shotgun (WGS) entry which is preliminary data.</text>
</comment>
<comment type="similarity">
    <text evidence="3">Belongs to the acetyltransferase family. RimJ subfamily.</text>
</comment>
<reference evidence="5 6" key="1">
    <citation type="submission" date="2018-06" db="EMBL/GenBank/DDBJ databases">
        <title>Natronomonas sp. F16-60 a new haloarchaeon isolated from a solar saltern of Isla Cristina, Huelva, Spain.</title>
        <authorList>
            <person name="Duran-Viseras A."/>
            <person name="Sanchez-Porro C."/>
            <person name="Ventosa A."/>
        </authorList>
    </citation>
    <scope>NUCLEOTIDE SEQUENCE [LARGE SCALE GENOMIC DNA]</scope>
    <source>
        <strain evidence="5 6">F16-60</strain>
    </source>
</reference>
<dbReference type="RefSeq" id="WP_144260230.1">
    <property type="nucleotide sequence ID" value="NZ_QMDX01000001.1"/>
</dbReference>
<dbReference type="Pfam" id="PF13302">
    <property type="entry name" value="Acetyltransf_3"/>
    <property type="match status" value="1"/>
</dbReference>
<dbReference type="InParanoid" id="A0A554NEE1"/>
<evidence type="ECO:0000259" key="4">
    <source>
        <dbReference type="PROSITE" id="PS51186"/>
    </source>
</evidence>
<dbReference type="InterPro" id="IPR016181">
    <property type="entry name" value="Acyl_CoA_acyltransferase"/>
</dbReference>
<evidence type="ECO:0000256" key="1">
    <source>
        <dbReference type="ARBA" id="ARBA00022679"/>
    </source>
</evidence>